<dbReference type="AlphaFoldDB" id="A0A5C9T4W8"/>
<keyword evidence="1" id="KW-0812">Transmembrane</keyword>
<accession>A0A5C9T4W8</accession>
<feature type="transmembrane region" description="Helical" evidence="1">
    <location>
        <begin position="83"/>
        <end position="105"/>
    </location>
</feature>
<feature type="transmembrane region" description="Helical" evidence="1">
    <location>
        <begin position="132"/>
        <end position="151"/>
    </location>
</feature>
<feature type="domain" description="Urease accessory protein UreH-like transmembrane" evidence="2">
    <location>
        <begin position="8"/>
        <end position="211"/>
    </location>
</feature>
<keyword evidence="1" id="KW-0472">Membrane</keyword>
<dbReference type="InterPro" id="IPR039447">
    <property type="entry name" value="UreH-like_TM_dom"/>
</dbReference>
<protein>
    <submittedName>
        <fullName evidence="3">Sulfite exporter TauE/SafE family protein</fullName>
    </submittedName>
</protein>
<feature type="transmembrane region" description="Helical" evidence="1">
    <location>
        <begin position="6"/>
        <end position="30"/>
    </location>
</feature>
<proteinExistence type="predicted"/>
<dbReference type="Proteomes" id="UP000323583">
    <property type="component" value="Unassembled WGS sequence"/>
</dbReference>
<name>A0A5C9T4W8_VIBCL</name>
<reference evidence="3 4" key="1">
    <citation type="submission" date="2019-06" db="EMBL/GenBank/DDBJ databases">
        <title>Vibrio cholerae phylogeny based on whole-genome sequencing reveals genetic diversity and population strucutre.</title>
        <authorList>
            <person name="Zhiqiu Y."/>
            <person name="Bin L."/>
            <person name="Lingyan J."/>
        </authorList>
    </citation>
    <scope>NUCLEOTIDE SEQUENCE [LARGE SCALE GENOMIC DNA]</scope>
    <source>
        <strain evidence="3 4">N2768</strain>
    </source>
</reference>
<dbReference type="PANTHER" id="PTHR42208:SF1">
    <property type="entry name" value="HEAVY METAL TRANSPORTER"/>
    <property type="match status" value="1"/>
</dbReference>
<evidence type="ECO:0000259" key="2">
    <source>
        <dbReference type="Pfam" id="PF13386"/>
    </source>
</evidence>
<gene>
    <name evidence="3" type="ORF">FXE67_00735</name>
</gene>
<feature type="transmembrane region" description="Helical" evidence="1">
    <location>
        <begin position="163"/>
        <end position="184"/>
    </location>
</feature>
<dbReference type="Pfam" id="PF13386">
    <property type="entry name" value="DsbD_2"/>
    <property type="match status" value="1"/>
</dbReference>
<keyword evidence="1" id="KW-1133">Transmembrane helix</keyword>
<dbReference type="PANTHER" id="PTHR42208">
    <property type="entry name" value="HEAVY METAL TRANSPORTER-RELATED"/>
    <property type="match status" value="1"/>
</dbReference>
<evidence type="ECO:0000313" key="3">
    <source>
        <dbReference type="EMBL" id="TXY94495.1"/>
    </source>
</evidence>
<dbReference type="EMBL" id="VSGZ01000003">
    <property type="protein sequence ID" value="TXY94495.1"/>
    <property type="molecule type" value="Genomic_DNA"/>
</dbReference>
<evidence type="ECO:0000313" key="4">
    <source>
        <dbReference type="Proteomes" id="UP000323583"/>
    </source>
</evidence>
<dbReference type="RefSeq" id="WP_000186928.1">
    <property type="nucleotide sequence ID" value="NZ_JACYQK010000487.1"/>
</dbReference>
<organism evidence="3 4">
    <name type="scientific">Vibrio cholerae</name>
    <dbReference type="NCBI Taxonomy" id="666"/>
    <lineage>
        <taxon>Bacteria</taxon>
        <taxon>Pseudomonadati</taxon>
        <taxon>Pseudomonadota</taxon>
        <taxon>Gammaproteobacteria</taxon>
        <taxon>Vibrionales</taxon>
        <taxon>Vibrionaceae</taxon>
        <taxon>Vibrio</taxon>
    </lineage>
</organism>
<feature type="transmembrane region" description="Helical" evidence="1">
    <location>
        <begin position="196"/>
        <end position="214"/>
    </location>
</feature>
<evidence type="ECO:0000256" key="1">
    <source>
        <dbReference type="SAM" id="Phobius"/>
    </source>
</evidence>
<sequence length="224" mass="24451">MTPDYIGAWVIGLLGAGHCLGMCGGISGLLSLNQPHRSPRLLLYYNLGRLLSYAIIGSIVGGLTSSLTALIDIQSALTWLRILAALLMVVLGLYIGRWWFGLLWLEKIGQKIWPLISPLGQSFLPLKQQWHALPFGLIWGWLPCGLVYSMLTWAAVAGSFSQGAAIMLAFGLGTLPAMLATGWGVTKITYWQKSIFVRRGAALLIITYGLYTAYDAVKLMCNMS</sequence>
<feature type="transmembrane region" description="Helical" evidence="1">
    <location>
        <begin position="50"/>
        <end position="71"/>
    </location>
</feature>
<comment type="caution">
    <text evidence="3">The sequence shown here is derived from an EMBL/GenBank/DDBJ whole genome shotgun (WGS) entry which is preliminary data.</text>
</comment>